<feature type="domain" description="RING-type" evidence="12">
    <location>
        <begin position="416"/>
        <end position="454"/>
    </location>
</feature>
<dbReference type="Proteomes" id="UP001367676">
    <property type="component" value="Unassembled WGS sequence"/>
</dbReference>
<evidence type="ECO:0000256" key="1">
    <source>
        <dbReference type="ARBA" id="ARBA00004141"/>
    </source>
</evidence>
<dbReference type="PANTHER" id="PTHR15860:SF0">
    <property type="entry name" value="LP20373P"/>
    <property type="match status" value="1"/>
</dbReference>
<feature type="transmembrane region" description="Helical" evidence="11">
    <location>
        <begin position="364"/>
        <end position="388"/>
    </location>
</feature>
<dbReference type="Gene3D" id="3.30.40.10">
    <property type="entry name" value="Zinc/RING finger domain, C3HC4 (zinc finger)"/>
    <property type="match status" value="1"/>
</dbReference>
<evidence type="ECO:0000256" key="2">
    <source>
        <dbReference type="ARBA" id="ARBA00022692"/>
    </source>
</evidence>
<protein>
    <recommendedName>
        <fullName evidence="12">RING-type domain-containing protein</fullName>
    </recommendedName>
</protein>
<keyword evidence="3" id="KW-0479">Metal-binding</keyword>
<keyword evidence="2 11" id="KW-0812">Transmembrane</keyword>
<keyword evidence="5" id="KW-0833">Ubl conjugation pathway</keyword>
<dbReference type="CDD" id="cd16532">
    <property type="entry name" value="RING-HC_RNFT1-like"/>
    <property type="match status" value="1"/>
</dbReference>
<feature type="region of interest" description="Disordered" evidence="10">
    <location>
        <begin position="111"/>
        <end position="173"/>
    </location>
</feature>
<dbReference type="GO" id="GO:1904294">
    <property type="term" value="P:positive regulation of ERAD pathway"/>
    <property type="evidence" value="ECO:0007669"/>
    <property type="project" value="InterPro"/>
</dbReference>
<gene>
    <name evidence="13" type="ORF">V9T40_013401</name>
</gene>
<dbReference type="PANTHER" id="PTHR15860">
    <property type="entry name" value="UNCHARACTERIZED RING FINGER-CONTAINING PROTEIN"/>
    <property type="match status" value="1"/>
</dbReference>
<keyword evidence="6" id="KW-0862">Zinc</keyword>
<dbReference type="AlphaFoldDB" id="A0AAN9Y5N6"/>
<dbReference type="InterPro" id="IPR044235">
    <property type="entry name" value="RNFT1/2"/>
</dbReference>
<dbReference type="PROSITE" id="PS00518">
    <property type="entry name" value="ZF_RING_1"/>
    <property type="match status" value="1"/>
</dbReference>
<feature type="compositionally biased region" description="Low complexity" evidence="10">
    <location>
        <begin position="144"/>
        <end position="157"/>
    </location>
</feature>
<feature type="transmembrane region" description="Helical" evidence="11">
    <location>
        <begin position="291"/>
        <end position="317"/>
    </location>
</feature>
<evidence type="ECO:0000256" key="7">
    <source>
        <dbReference type="ARBA" id="ARBA00022989"/>
    </source>
</evidence>
<keyword evidence="7 11" id="KW-1133">Transmembrane helix</keyword>
<dbReference type="Pfam" id="PF13923">
    <property type="entry name" value="zf-C3HC4_2"/>
    <property type="match status" value="1"/>
</dbReference>
<evidence type="ECO:0000256" key="8">
    <source>
        <dbReference type="ARBA" id="ARBA00023136"/>
    </source>
</evidence>
<evidence type="ECO:0000256" key="9">
    <source>
        <dbReference type="PROSITE-ProRule" id="PRU00175"/>
    </source>
</evidence>
<dbReference type="InterPro" id="IPR013083">
    <property type="entry name" value="Znf_RING/FYVE/PHD"/>
</dbReference>
<evidence type="ECO:0000256" key="6">
    <source>
        <dbReference type="ARBA" id="ARBA00022833"/>
    </source>
</evidence>
<feature type="transmembrane region" description="Helical" evidence="11">
    <location>
        <begin position="244"/>
        <end position="266"/>
    </location>
</feature>
<evidence type="ECO:0000313" key="14">
    <source>
        <dbReference type="Proteomes" id="UP001367676"/>
    </source>
</evidence>
<keyword evidence="8 11" id="KW-0472">Membrane</keyword>
<proteinExistence type="predicted"/>
<dbReference type="SMART" id="SM00184">
    <property type="entry name" value="RING"/>
    <property type="match status" value="1"/>
</dbReference>
<accession>A0AAN9Y5N6</accession>
<evidence type="ECO:0000313" key="13">
    <source>
        <dbReference type="EMBL" id="KAK7595576.1"/>
    </source>
</evidence>
<dbReference type="GO" id="GO:0008270">
    <property type="term" value="F:zinc ion binding"/>
    <property type="evidence" value="ECO:0007669"/>
    <property type="project" value="UniProtKB-KW"/>
</dbReference>
<feature type="transmembrane region" description="Helical" evidence="11">
    <location>
        <begin position="215"/>
        <end position="232"/>
    </location>
</feature>
<feature type="transmembrane region" description="Helical" evidence="11">
    <location>
        <begin position="188"/>
        <end position="209"/>
    </location>
</feature>
<evidence type="ECO:0000256" key="3">
    <source>
        <dbReference type="ARBA" id="ARBA00022723"/>
    </source>
</evidence>
<sequence length="475" mass="53284">MTNDSGDWPRNRETRINLFPGRSRSVGTFRPPHMEPGTSRLREPRLSIGAGIRDLERRTAEVPNILRSNINNIIDELRPIVERARTNTDNIMSVNNDGNVTLASWLNSQHAITAPPRDPNNPTSSSDDVVIDVETTPPNPPAVPTSTTPTSNVPSPTHSAETANNSNNGSGDEQDIAEQQMLNVTNGVVVNTLCKYLPFFVLILTKYFFDNVMGLALFTGLFMTFYYLNIAVKKEVGRQTSRTFGSFMFFLLHLIGGVVIVIILFYEENDILIFSRSVFSHEKPPSTLSGLLWGVIVTDYLVKIITVIVKGLFVLLPQKVIPTSKRGKWFLFIEASSQLFRNMLPIQAWLHYLLQSYIGPHKVIGVFLSAAYMVSKGNLLLGALKLWWMSLIKVVRNVTIGTTPSKEQIATAGNQCSICHDEFKTPVLLECQHIFCEICVTKWLDREQTCPLCRAKIVDDPSWRDGSTTHFIQLF</sequence>
<evidence type="ECO:0000256" key="11">
    <source>
        <dbReference type="SAM" id="Phobius"/>
    </source>
</evidence>
<dbReference type="EMBL" id="JBBCAQ010000018">
    <property type="protein sequence ID" value="KAK7595576.1"/>
    <property type="molecule type" value="Genomic_DNA"/>
</dbReference>
<feature type="region of interest" description="Disordered" evidence="10">
    <location>
        <begin position="22"/>
        <end position="41"/>
    </location>
</feature>
<feature type="compositionally biased region" description="Polar residues" evidence="10">
    <location>
        <begin position="158"/>
        <end position="171"/>
    </location>
</feature>
<keyword evidence="14" id="KW-1185">Reference proteome</keyword>
<dbReference type="PROSITE" id="PS50089">
    <property type="entry name" value="ZF_RING_2"/>
    <property type="match status" value="1"/>
</dbReference>
<dbReference type="GO" id="GO:0061630">
    <property type="term" value="F:ubiquitin protein ligase activity"/>
    <property type="evidence" value="ECO:0007669"/>
    <property type="project" value="InterPro"/>
</dbReference>
<dbReference type="SUPFAM" id="SSF57850">
    <property type="entry name" value="RING/U-box"/>
    <property type="match status" value="1"/>
</dbReference>
<dbReference type="InterPro" id="IPR001841">
    <property type="entry name" value="Znf_RING"/>
</dbReference>
<keyword evidence="4 9" id="KW-0863">Zinc-finger</keyword>
<feature type="transmembrane region" description="Helical" evidence="11">
    <location>
        <begin position="329"/>
        <end position="352"/>
    </location>
</feature>
<comment type="caution">
    <text evidence="13">The sequence shown here is derived from an EMBL/GenBank/DDBJ whole genome shotgun (WGS) entry which is preliminary data.</text>
</comment>
<evidence type="ECO:0000259" key="12">
    <source>
        <dbReference type="PROSITE" id="PS50089"/>
    </source>
</evidence>
<name>A0AAN9Y5N6_9HEMI</name>
<dbReference type="GO" id="GO:0016020">
    <property type="term" value="C:membrane"/>
    <property type="evidence" value="ECO:0007669"/>
    <property type="project" value="UniProtKB-SubCell"/>
</dbReference>
<evidence type="ECO:0000256" key="10">
    <source>
        <dbReference type="SAM" id="MobiDB-lite"/>
    </source>
</evidence>
<evidence type="ECO:0000256" key="4">
    <source>
        <dbReference type="ARBA" id="ARBA00022771"/>
    </source>
</evidence>
<evidence type="ECO:0000256" key="5">
    <source>
        <dbReference type="ARBA" id="ARBA00022786"/>
    </source>
</evidence>
<comment type="subcellular location">
    <subcellularLocation>
        <location evidence="1">Membrane</location>
        <topology evidence="1">Multi-pass membrane protein</topology>
    </subcellularLocation>
</comment>
<dbReference type="InterPro" id="IPR017907">
    <property type="entry name" value="Znf_RING_CS"/>
</dbReference>
<organism evidence="13 14">
    <name type="scientific">Parthenolecanium corni</name>
    <dbReference type="NCBI Taxonomy" id="536013"/>
    <lineage>
        <taxon>Eukaryota</taxon>
        <taxon>Metazoa</taxon>
        <taxon>Ecdysozoa</taxon>
        <taxon>Arthropoda</taxon>
        <taxon>Hexapoda</taxon>
        <taxon>Insecta</taxon>
        <taxon>Pterygota</taxon>
        <taxon>Neoptera</taxon>
        <taxon>Paraneoptera</taxon>
        <taxon>Hemiptera</taxon>
        <taxon>Sternorrhyncha</taxon>
        <taxon>Coccoidea</taxon>
        <taxon>Coccidae</taxon>
        <taxon>Parthenolecanium</taxon>
    </lineage>
</organism>
<reference evidence="13 14" key="1">
    <citation type="submission" date="2024-03" db="EMBL/GenBank/DDBJ databases">
        <title>Adaptation during the transition from Ophiocordyceps entomopathogen to insect associate is accompanied by gene loss and intensified selection.</title>
        <authorList>
            <person name="Ward C.M."/>
            <person name="Onetto C.A."/>
            <person name="Borneman A.R."/>
        </authorList>
    </citation>
    <scope>NUCLEOTIDE SEQUENCE [LARGE SCALE GENOMIC DNA]</scope>
    <source>
        <strain evidence="13">AWRI1</strain>
        <tissue evidence="13">Single Adult Female</tissue>
    </source>
</reference>